<proteinExistence type="inferred from homology"/>
<keyword evidence="8" id="KW-1185">Reference proteome</keyword>
<dbReference type="HAMAP" id="MF_01343_B">
    <property type="entry name" value="Ribosomal_uS15_B"/>
    <property type="match status" value="1"/>
</dbReference>
<evidence type="ECO:0000256" key="6">
    <source>
        <dbReference type="SAM" id="MobiDB-lite"/>
    </source>
</evidence>
<dbReference type="PANTHER" id="PTHR23321">
    <property type="entry name" value="RIBOSOMAL PROTEIN S15, BACTERIAL AND ORGANELLAR"/>
    <property type="match status" value="1"/>
</dbReference>
<keyword evidence="3 5" id="KW-0687">Ribonucleoprotein</keyword>
<evidence type="ECO:0000313" key="7">
    <source>
        <dbReference type="EMBL" id="QDZ21088.1"/>
    </source>
</evidence>
<dbReference type="InterPro" id="IPR009068">
    <property type="entry name" value="uS15_NS1_RNA-bd_sf"/>
</dbReference>
<dbReference type="Proteomes" id="UP000316726">
    <property type="component" value="Chromosome 5"/>
</dbReference>
<dbReference type="InterPro" id="IPR000589">
    <property type="entry name" value="Ribosomal_uS15"/>
</dbReference>
<sequence>MFGALRRGAAEVAWTASRVWVNAGARSLWTAAGLKADASSALTWNKLLNGFEPREKHRSVVARGFATTGSEAEGKGQEREDGRGDDLGVLDTSGFAGRRGEERLYHVNGIDFPVTMEEILTGEVELPEDFDVETHFGSWEEGERPQPDLVRRYLSDQGKSRSELLQEKLVEVRRDHARSKRDTGSPEIQIAQWTEKIKLMSEHLREHKKDKHSRRGLYKWLSHRRRMLKYLHRKDYARYIGIVQKLGLRDNLSYRA</sequence>
<dbReference type="NCBIfam" id="TIGR00952">
    <property type="entry name" value="S15_bact"/>
    <property type="match status" value="1"/>
</dbReference>
<dbReference type="EMBL" id="CP031038">
    <property type="protein sequence ID" value="QDZ21088.1"/>
    <property type="molecule type" value="Genomic_DNA"/>
</dbReference>
<feature type="compositionally biased region" description="Basic and acidic residues" evidence="6">
    <location>
        <begin position="72"/>
        <end position="86"/>
    </location>
</feature>
<dbReference type="AlphaFoldDB" id="A0A5B8MKC7"/>
<feature type="region of interest" description="Disordered" evidence="6">
    <location>
        <begin position="64"/>
        <end position="89"/>
    </location>
</feature>
<dbReference type="SMART" id="SM01387">
    <property type="entry name" value="Ribosomal_S15"/>
    <property type="match status" value="1"/>
</dbReference>
<dbReference type="PANTHER" id="PTHR23321:SF26">
    <property type="entry name" value="SMALL RIBOSOMAL SUBUNIT PROTEIN US15M"/>
    <property type="match status" value="1"/>
</dbReference>
<organism evidence="7 8">
    <name type="scientific">Chloropicon primus</name>
    <dbReference type="NCBI Taxonomy" id="1764295"/>
    <lineage>
        <taxon>Eukaryota</taxon>
        <taxon>Viridiplantae</taxon>
        <taxon>Chlorophyta</taxon>
        <taxon>Chloropicophyceae</taxon>
        <taxon>Chloropicales</taxon>
        <taxon>Chloropicaceae</taxon>
        <taxon>Chloropicon</taxon>
    </lineage>
</organism>
<evidence type="ECO:0000256" key="5">
    <source>
        <dbReference type="RuleBase" id="RU003919"/>
    </source>
</evidence>
<dbReference type="SUPFAM" id="SSF47060">
    <property type="entry name" value="S15/NS1 RNA-binding domain"/>
    <property type="match status" value="1"/>
</dbReference>
<dbReference type="Gene3D" id="1.10.287.10">
    <property type="entry name" value="S15/NS1, RNA-binding"/>
    <property type="match status" value="1"/>
</dbReference>
<evidence type="ECO:0000256" key="2">
    <source>
        <dbReference type="ARBA" id="ARBA00022980"/>
    </source>
</evidence>
<dbReference type="STRING" id="1764295.A0A5B8MKC7"/>
<dbReference type="PROSITE" id="PS00362">
    <property type="entry name" value="RIBOSOMAL_S15"/>
    <property type="match status" value="1"/>
</dbReference>
<keyword evidence="2 5" id="KW-0689">Ribosomal protein</keyword>
<evidence type="ECO:0000313" key="8">
    <source>
        <dbReference type="Proteomes" id="UP000316726"/>
    </source>
</evidence>
<protein>
    <recommendedName>
        <fullName evidence="4">Small ribosomal subunit protein uS15c</fullName>
    </recommendedName>
</protein>
<gene>
    <name evidence="7" type="ORF">A3770_05p36060</name>
</gene>
<reference evidence="7 8" key="1">
    <citation type="submission" date="2018-07" db="EMBL/GenBank/DDBJ databases">
        <title>The complete nuclear genome of the prasinophyte Chloropicon primus (CCMP1205).</title>
        <authorList>
            <person name="Pombert J.-F."/>
            <person name="Otis C."/>
            <person name="Turmel M."/>
            <person name="Lemieux C."/>
        </authorList>
    </citation>
    <scope>NUCLEOTIDE SEQUENCE [LARGE SCALE GENOMIC DNA]</scope>
    <source>
        <strain evidence="7 8">CCMP1205</strain>
    </source>
</reference>
<evidence type="ECO:0000256" key="1">
    <source>
        <dbReference type="ARBA" id="ARBA00008434"/>
    </source>
</evidence>
<accession>A0A5B8MKC7</accession>
<dbReference type="Pfam" id="PF00312">
    <property type="entry name" value="Ribosomal_S15"/>
    <property type="match status" value="1"/>
</dbReference>
<dbReference type="GO" id="GO:0003735">
    <property type="term" value="F:structural constituent of ribosome"/>
    <property type="evidence" value="ECO:0007669"/>
    <property type="project" value="InterPro"/>
</dbReference>
<evidence type="ECO:0000256" key="3">
    <source>
        <dbReference type="ARBA" id="ARBA00023274"/>
    </source>
</evidence>
<dbReference type="GO" id="GO:0022627">
    <property type="term" value="C:cytosolic small ribosomal subunit"/>
    <property type="evidence" value="ECO:0007669"/>
    <property type="project" value="TreeGrafter"/>
</dbReference>
<dbReference type="InterPro" id="IPR005290">
    <property type="entry name" value="Ribosomal_uS15_bac-type"/>
</dbReference>
<dbReference type="Gene3D" id="6.10.250.3130">
    <property type="match status" value="1"/>
</dbReference>
<name>A0A5B8MKC7_9CHLO</name>
<dbReference type="OrthoDB" id="441444at2759"/>
<evidence type="ECO:0000256" key="4">
    <source>
        <dbReference type="ARBA" id="ARBA00035250"/>
    </source>
</evidence>
<comment type="similarity">
    <text evidence="1 5">Belongs to the universal ribosomal protein uS15 family.</text>
</comment>
<dbReference type="CDD" id="cd00353">
    <property type="entry name" value="Ribosomal_S15p_S13e"/>
    <property type="match status" value="1"/>
</dbReference>
<dbReference type="GO" id="GO:0006412">
    <property type="term" value="P:translation"/>
    <property type="evidence" value="ECO:0007669"/>
    <property type="project" value="InterPro"/>
</dbReference>